<name>F6EPA2_HOYSD</name>
<proteinExistence type="predicted"/>
<protein>
    <submittedName>
        <fullName evidence="1">Uncharacterized protein</fullName>
    </submittedName>
</protein>
<dbReference type="KEGG" id="asd:AS9A_3319"/>
<accession>F6EPA2</accession>
<keyword evidence="2" id="KW-1185">Reference proteome</keyword>
<evidence type="ECO:0000313" key="1">
    <source>
        <dbReference type="EMBL" id="AEF41761.1"/>
    </source>
</evidence>
<evidence type="ECO:0000313" key="2">
    <source>
        <dbReference type="Proteomes" id="UP000009235"/>
    </source>
</evidence>
<dbReference type="AlphaFoldDB" id="F6EPA2"/>
<dbReference type="HOGENOM" id="CLU_3179415_0_0_11"/>
<organism evidence="1 2">
    <name type="scientific">Hoyosella subflava (strain DSM 45089 / JCM 17490 / NBRC 109087 / DQS3-9A1)</name>
    <name type="common">Amycolicicoccus subflavus</name>
    <dbReference type="NCBI Taxonomy" id="443218"/>
    <lineage>
        <taxon>Bacteria</taxon>
        <taxon>Bacillati</taxon>
        <taxon>Actinomycetota</taxon>
        <taxon>Actinomycetes</taxon>
        <taxon>Mycobacteriales</taxon>
        <taxon>Hoyosellaceae</taxon>
        <taxon>Hoyosella</taxon>
    </lineage>
</organism>
<dbReference type="Proteomes" id="UP000009235">
    <property type="component" value="Chromosome"/>
</dbReference>
<gene>
    <name evidence="1" type="ordered locus">AS9A_3319</name>
</gene>
<dbReference type="STRING" id="443218.AS9A_3319"/>
<sequence length="46" mass="4903">MIVIFAGPHWHDSDNLAVNTAVLSPVGSPECPVRGSLLLWEMTVAA</sequence>
<dbReference type="EMBL" id="CP002786">
    <property type="protein sequence ID" value="AEF41761.1"/>
    <property type="molecule type" value="Genomic_DNA"/>
</dbReference>
<reference evidence="1 2" key="1">
    <citation type="journal article" date="2011" name="J. Bacteriol.">
        <title>Complete genome sequence of Amycolicicoccus subflavus DQS3-9A1T, an actinomycete isolated from crude oil-polluted soil.</title>
        <authorList>
            <person name="Cai M."/>
            <person name="Chen W.M."/>
            <person name="Nie Y."/>
            <person name="Chi C.Q."/>
            <person name="Wang Y.N."/>
            <person name="Tang Y.Q."/>
            <person name="Li G.Y."/>
            <person name="Wu X.L."/>
        </authorList>
    </citation>
    <scope>NUCLEOTIDE SEQUENCE [LARGE SCALE GENOMIC DNA]</scope>
    <source>
        <strain evidence="2">DSM 45089 / DQS3-9A1</strain>
    </source>
</reference>